<dbReference type="GO" id="GO:0008137">
    <property type="term" value="F:NADH dehydrogenase (ubiquinone) activity"/>
    <property type="evidence" value="ECO:0007669"/>
    <property type="project" value="InterPro"/>
</dbReference>
<feature type="transmembrane region" description="Helical" evidence="8">
    <location>
        <begin position="412"/>
        <end position="430"/>
    </location>
</feature>
<feature type="transmembrane region" description="Helical" evidence="8">
    <location>
        <begin position="6"/>
        <end position="24"/>
    </location>
</feature>
<evidence type="ECO:0000256" key="3">
    <source>
        <dbReference type="ARBA" id="ARBA00022475"/>
    </source>
</evidence>
<dbReference type="InterPro" id="IPR001750">
    <property type="entry name" value="ND/Mrp_TM"/>
</dbReference>
<dbReference type="AlphaFoldDB" id="A0AA96GCW0"/>
<organism evidence="10 11">
    <name type="scientific">Candidatus Nitrospira allomarina</name>
    <dbReference type="NCBI Taxonomy" id="3020900"/>
    <lineage>
        <taxon>Bacteria</taxon>
        <taxon>Pseudomonadati</taxon>
        <taxon>Nitrospirota</taxon>
        <taxon>Nitrospiria</taxon>
        <taxon>Nitrospirales</taxon>
        <taxon>Nitrospiraceae</taxon>
        <taxon>Nitrospira</taxon>
    </lineage>
</organism>
<feature type="transmembrane region" description="Helical" evidence="8">
    <location>
        <begin position="274"/>
        <end position="299"/>
    </location>
</feature>
<feature type="transmembrane region" description="Helical" evidence="8">
    <location>
        <begin position="246"/>
        <end position="268"/>
    </location>
</feature>
<keyword evidence="5 8" id="KW-1133">Transmembrane helix</keyword>
<evidence type="ECO:0000259" key="9">
    <source>
        <dbReference type="Pfam" id="PF00361"/>
    </source>
</evidence>
<feature type="transmembrane region" description="Helical" evidence="8">
    <location>
        <begin position="165"/>
        <end position="185"/>
    </location>
</feature>
<evidence type="ECO:0000256" key="8">
    <source>
        <dbReference type="SAM" id="Phobius"/>
    </source>
</evidence>
<dbReference type="PANTHER" id="PTHR42703">
    <property type="entry name" value="NADH DEHYDROGENASE"/>
    <property type="match status" value="1"/>
</dbReference>
<feature type="domain" description="NADH:quinone oxidoreductase/Mrp antiporter transmembrane" evidence="9">
    <location>
        <begin position="130"/>
        <end position="425"/>
    </location>
</feature>
<evidence type="ECO:0000256" key="6">
    <source>
        <dbReference type="ARBA" id="ARBA00023136"/>
    </source>
</evidence>
<dbReference type="GO" id="GO:0005886">
    <property type="term" value="C:plasma membrane"/>
    <property type="evidence" value="ECO:0007669"/>
    <property type="project" value="UniProtKB-SubCell"/>
</dbReference>
<comment type="subcellular location">
    <subcellularLocation>
        <location evidence="1">Cell membrane</location>
        <topology evidence="1">Multi-pass membrane protein</topology>
    </subcellularLocation>
    <subcellularLocation>
        <location evidence="7">Membrane</location>
        <topology evidence="7">Multi-pass membrane protein</topology>
    </subcellularLocation>
</comment>
<sequence length="489" mass="52146">MTRHLPAILFLLPLGLAICLPLIGIKHREWCRPLSIGVLAAMVPVSFANLLGVLQNGTIHYDFGGWAAPVGIEWVADGLASVMTVALSLVGLVCITFLSSVLFPYLGSRIVPFYTLVLLLIASLTGMVFAGDLFNLFVFLEVSALCAYALVGLAGGKALVAGFRYLILGTFGASLYLLGVGYLYAETGTLNMADLAQRVPPLVTSKALAVGVLFMFIGLGIKMALVPLHGWLPDAYTYAPDRVSPMLASLVTKVALYGWIRIMFWVLGAQAVVYQIRLLVLVGILGALAALVGAFLALSQVEIKRMFAYGGLSHIGLILVGISLGNQTGFVGGVFYLLNDAVMQAGLFFWAGAIIHLYGVRTIEDLGRLQGGTGWMSVALVVIALSMIGIPPTGGFFGKWYIILGAVEAQNYLAIVAVLIATLLTLAYFVKLFERVFRDRSAQQPALIREIPLAVKISLGATSVAVIVLGLMSDHIVSFLLKNAVPPGL</sequence>
<evidence type="ECO:0000256" key="5">
    <source>
        <dbReference type="ARBA" id="ARBA00022989"/>
    </source>
</evidence>
<feature type="transmembrane region" description="Helical" evidence="8">
    <location>
        <begin position="341"/>
        <end position="360"/>
    </location>
</feature>
<accession>A0AA96GCW0</accession>
<dbReference type="Proteomes" id="UP001302719">
    <property type="component" value="Chromosome"/>
</dbReference>
<proteinExistence type="inferred from homology"/>
<feature type="transmembrane region" description="Helical" evidence="8">
    <location>
        <begin position="372"/>
        <end position="392"/>
    </location>
</feature>
<dbReference type="PANTHER" id="PTHR42703:SF1">
    <property type="entry name" value="NA(+)_H(+) ANTIPORTER SUBUNIT D1"/>
    <property type="match status" value="1"/>
</dbReference>
<evidence type="ECO:0000313" key="11">
    <source>
        <dbReference type="Proteomes" id="UP001302719"/>
    </source>
</evidence>
<protein>
    <submittedName>
        <fullName evidence="10">Proton-conducting transporter membrane subunit</fullName>
    </submittedName>
</protein>
<feature type="transmembrane region" description="Helical" evidence="8">
    <location>
        <begin position="36"/>
        <end position="54"/>
    </location>
</feature>
<evidence type="ECO:0000256" key="2">
    <source>
        <dbReference type="ARBA" id="ARBA00005346"/>
    </source>
</evidence>
<feature type="transmembrane region" description="Helical" evidence="8">
    <location>
        <begin position="451"/>
        <end position="472"/>
    </location>
</feature>
<feature type="transmembrane region" description="Helical" evidence="8">
    <location>
        <begin position="205"/>
        <end position="225"/>
    </location>
</feature>
<dbReference type="InterPro" id="IPR050586">
    <property type="entry name" value="CPA3_Na-H_Antiporter_D"/>
</dbReference>
<keyword evidence="4 7" id="KW-0812">Transmembrane</keyword>
<reference evidence="10 11" key="1">
    <citation type="submission" date="2023-01" db="EMBL/GenBank/DDBJ databases">
        <title>Cultivation and genomic characterization of new, ubiquitous marine nitrite-oxidizing bacteria from the Nitrospirales.</title>
        <authorList>
            <person name="Mueller A.J."/>
            <person name="Daebeler A."/>
            <person name="Herbold C.W."/>
            <person name="Kirkegaard R.H."/>
            <person name="Daims H."/>
        </authorList>
    </citation>
    <scope>NUCLEOTIDE SEQUENCE [LARGE SCALE GENOMIC DNA]</scope>
    <source>
        <strain evidence="10 11">VA</strain>
    </source>
</reference>
<dbReference type="KEGG" id="nall:PP769_05760"/>
<keyword evidence="11" id="KW-1185">Reference proteome</keyword>
<dbReference type="EMBL" id="CP116967">
    <property type="protein sequence ID" value="WNM59271.1"/>
    <property type="molecule type" value="Genomic_DNA"/>
</dbReference>
<evidence type="ECO:0000256" key="7">
    <source>
        <dbReference type="RuleBase" id="RU000320"/>
    </source>
</evidence>
<evidence type="ECO:0000256" key="4">
    <source>
        <dbReference type="ARBA" id="ARBA00022692"/>
    </source>
</evidence>
<keyword evidence="6 8" id="KW-0472">Membrane</keyword>
<dbReference type="GO" id="GO:0042773">
    <property type="term" value="P:ATP synthesis coupled electron transport"/>
    <property type="evidence" value="ECO:0007669"/>
    <property type="project" value="InterPro"/>
</dbReference>
<feature type="transmembrane region" description="Helical" evidence="8">
    <location>
        <begin position="306"/>
        <end position="325"/>
    </location>
</feature>
<dbReference type="Pfam" id="PF00361">
    <property type="entry name" value="Proton_antipo_M"/>
    <property type="match status" value="1"/>
</dbReference>
<evidence type="ECO:0000313" key="10">
    <source>
        <dbReference type="EMBL" id="WNM59271.1"/>
    </source>
</evidence>
<evidence type="ECO:0000256" key="1">
    <source>
        <dbReference type="ARBA" id="ARBA00004651"/>
    </source>
</evidence>
<gene>
    <name evidence="10" type="ORF">PP769_05760</name>
</gene>
<dbReference type="RefSeq" id="WP_312645982.1">
    <property type="nucleotide sequence ID" value="NZ_CP116967.1"/>
</dbReference>
<feature type="transmembrane region" description="Helical" evidence="8">
    <location>
        <begin position="136"/>
        <end position="153"/>
    </location>
</feature>
<dbReference type="InterPro" id="IPR003918">
    <property type="entry name" value="NADH_UbQ_OxRdtase"/>
</dbReference>
<name>A0AA96GCW0_9BACT</name>
<feature type="transmembrane region" description="Helical" evidence="8">
    <location>
        <begin position="74"/>
        <end position="98"/>
    </location>
</feature>
<feature type="transmembrane region" description="Helical" evidence="8">
    <location>
        <begin position="110"/>
        <end position="130"/>
    </location>
</feature>
<comment type="similarity">
    <text evidence="2">Belongs to the CPA3 antiporters (TC 2.A.63) subunit D family.</text>
</comment>
<keyword evidence="3" id="KW-1003">Cell membrane</keyword>
<dbReference type="PRINTS" id="PR01437">
    <property type="entry name" value="NUOXDRDTASE4"/>
</dbReference>